<feature type="region of interest" description="Disordered" evidence="1">
    <location>
        <begin position="139"/>
        <end position="162"/>
    </location>
</feature>
<evidence type="ECO:0000313" key="2">
    <source>
        <dbReference type="EMBL" id="CAE1304857.1"/>
    </source>
</evidence>
<protein>
    <submittedName>
        <fullName evidence="2">Uncharacterized protein</fullName>
    </submittedName>
</protein>
<evidence type="ECO:0000313" key="3">
    <source>
        <dbReference type="Proteomes" id="UP000597762"/>
    </source>
</evidence>
<comment type="caution">
    <text evidence="2">The sequence shown here is derived from an EMBL/GenBank/DDBJ whole genome shotgun (WGS) entry which is preliminary data.</text>
</comment>
<dbReference type="AlphaFoldDB" id="A0A812DJ56"/>
<keyword evidence="3" id="KW-1185">Reference proteome</keyword>
<name>A0A812DJ56_ACAPH</name>
<dbReference type="EMBL" id="CAHIKZ030003870">
    <property type="protein sequence ID" value="CAE1304857.1"/>
    <property type="molecule type" value="Genomic_DNA"/>
</dbReference>
<organism evidence="2 3">
    <name type="scientific">Acanthosepion pharaonis</name>
    <name type="common">Pharaoh cuttlefish</name>
    <name type="synonym">Sepia pharaonis</name>
    <dbReference type="NCBI Taxonomy" id="158019"/>
    <lineage>
        <taxon>Eukaryota</taxon>
        <taxon>Metazoa</taxon>
        <taxon>Spiralia</taxon>
        <taxon>Lophotrochozoa</taxon>
        <taxon>Mollusca</taxon>
        <taxon>Cephalopoda</taxon>
        <taxon>Coleoidea</taxon>
        <taxon>Decapodiformes</taxon>
        <taxon>Sepiida</taxon>
        <taxon>Sepiina</taxon>
        <taxon>Sepiidae</taxon>
        <taxon>Acanthosepion</taxon>
    </lineage>
</organism>
<accession>A0A812DJ56</accession>
<reference evidence="2" key="1">
    <citation type="submission" date="2021-01" db="EMBL/GenBank/DDBJ databases">
        <authorList>
            <person name="Li R."/>
            <person name="Bekaert M."/>
        </authorList>
    </citation>
    <scope>NUCLEOTIDE SEQUENCE</scope>
    <source>
        <strain evidence="2">Farmed</strain>
    </source>
</reference>
<gene>
    <name evidence="2" type="ORF">SPHA_57374</name>
</gene>
<dbReference type="Proteomes" id="UP000597762">
    <property type="component" value="Unassembled WGS sequence"/>
</dbReference>
<proteinExistence type="predicted"/>
<evidence type="ECO:0000256" key="1">
    <source>
        <dbReference type="SAM" id="MobiDB-lite"/>
    </source>
</evidence>
<sequence>MSCSRAIFARAQLNIRNLLEGMPSPFSVGFGKRRLLPSPNAAKTGWGTRNSDSATKASLEQAAGHCDDRRLHFICAFLCVNWAGVIAALRSGRSDRSGHTPRVRRIDANQPFCICPACGDHALCPDECVFSAEKMRQADHAERPEFDGGPQRRNGDVEMLAP</sequence>